<protein>
    <submittedName>
        <fullName evidence="7 8">WciR</fullName>
    </submittedName>
</protein>
<dbReference type="GO" id="GO:0006488">
    <property type="term" value="P:dolichol-linked oligosaccharide biosynthetic process"/>
    <property type="evidence" value="ECO:0007669"/>
    <property type="project" value="InterPro"/>
</dbReference>
<name>Q9AHA2_STREE</name>
<comment type="subcellular location">
    <subcellularLocation>
        <location evidence="1">Endoplasmic reticulum</location>
    </subcellularLocation>
</comment>
<dbReference type="RefSeq" id="WP_000576309.1">
    <property type="nucleotide sequence ID" value="NZ_CHSB01000008.1"/>
</dbReference>
<gene>
    <name evidence="7" type="primary">wciR</name>
    <name evidence="8" type="ORF">SPC08_0010</name>
</gene>
<evidence type="ECO:0000256" key="3">
    <source>
        <dbReference type="ARBA" id="ARBA00022676"/>
    </source>
</evidence>
<reference evidence="7" key="2">
    <citation type="journal article" date="2001" name="Infect. Immun.">
        <title>Molecular characterization of Streptococcus pneumoniae type 4, 6B, 8, and 18C capsular polysaccharide gene clusters.</title>
        <authorList>
            <person name="Jiang S.-M."/>
            <person name="Wang L."/>
            <person name="Reeves P.R."/>
        </authorList>
    </citation>
    <scope>NUCLEOTIDE SEQUENCE</scope>
</reference>
<evidence type="ECO:0000313" key="8">
    <source>
        <dbReference type="EMBL" id="CAI32953.1"/>
    </source>
</evidence>
<dbReference type="EMBL" id="AF316641">
    <property type="protein sequence ID" value="AAK20701.1"/>
    <property type="molecule type" value="Genomic_DNA"/>
</dbReference>
<dbReference type="PANTHER" id="PTHR12867:SF6">
    <property type="entry name" value="N-ACETYLGLUCOSAMINYLDIPHOSPHODOLICHOL N-ACETYLGLUCOSAMINYLTRANSFERASE"/>
    <property type="match status" value="1"/>
</dbReference>
<dbReference type="GO" id="GO:0016758">
    <property type="term" value="F:hexosyltransferase activity"/>
    <property type="evidence" value="ECO:0007669"/>
    <property type="project" value="InterPro"/>
</dbReference>
<dbReference type="EMBL" id="CR931644">
    <property type="protein sequence ID" value="CAI32953.1"/>
    <property type="molecule type" value="Genomic_DNA"/>
</dbReference>
<proteinExistence type="inferred from homology"/>
<evidence type="ECO:0000259" key="6">
    <source>
        <dbReference type="Pfam" id="PF04101"/>
    </source>
</evidence>
<dbReference type="NCBIfam" id="NF041548">
    <property type="entry name" value="PssE"/>
    <property type="match status" value="1"/>
</dbReference>
<evidence type="ECO:0000256" key="5">
    <source>
        <dbReference type="ARBA" id="ARBA00022824"/>
    </source>
</evidence>
<dbReference type="InterPro" id="IPR007235">
    <property type="entry name" value="Glyco_trans_28_C"/>
</dbReference>
<evidence type="ECO:0000256" key="1">
    <source>
        <dbReference type="ARBA" id="ARBA00004240"/>
    </source>
</evidence>
<organism evidence="7">
    <name type="scientific">Streptococcus pneumoniae</name>
    <dbReference type="NCBI Taxonomy" id="1313"/>
    <lineage>
        <taxon>Bacteria</taxon>
        <taxon>Bacillati</taxon>
        <taxon>Bacillota</taxon>
        <taxon>Bacilli</taxon>
        <taxon>Lactobacillales</taxon>
        <taxon>Streptococcaceae</taxon>
        <taxon>Streptococcus</taxon>
    </lineage>
</organism>
<dbReference type="Pfam" id="PF04101">
    <property type="entry name" value="Glyco_tran_28_C"/>
    <property type="match status" value="1"/>
</dbReference>
<keyword evidence="3" id="KW-0328">Glycosyltransferase</keyword>
<accession>Q9AHA2</accession>
<evidence type="ECO:0000256" key="4">
    <source>
        <dbReference type="ARBA" id="ARBA00022679"/>
    </source>
</evidence>
<dbReference type="InterPro" id="IPR039042">
    <property type="entry name" value="Alg13-like"/>
</dbReference>
<evidence type="ECO:0000313" key="7">
    <source>
        <dbReference type="EMBL" id="AAK20701.1"/>
    </source>
</evidence>
<comment type="similarity">
    <text evidence="2">Belongs to the glycosyltransferase 28 family.</text>
</comment>
<feature type="domain" description="Glycosyl transferase family 28 C-terminal" evidence="6">
    <location>
        <begin position="1"/>
        <end position="141"/>
    </location>
</feature>
<keyword evidence="4 8" id="KW-0808">Transferase</keyword>
<reference evidence="8" key="3">
    <citation type="journal article" date="2006" name="PLoS Genet.">
        <title>Genetic analysis of the capsular biosynthetic locus from all 90 pneumococcal serotypes.</title>
        <authorList>
            <person name="Bentley S.D."/>
            <person name="Aanensen D.M."/>
            <person name="Mavroidi A."/>
            <person name="Saunders D."/>
            <person name="Rabbinowitsch E."/>
            <person name="Collins M."/>
            <person name="Donohoe K."/>
            <person name="Harris D."/>
            <person name="Murphy L."/>
            <person name="Quail M.A."/>
            <person name="Samuel G."/>
            <person name="Skovsted I.C."/>
            <person name="Kaltoft M.S."/>
            <person name="Barrell B."/>
            <person name="Reeves P.R."/>
            <person name="Parkhill J."/>
            <person name="Spratt B.G."/>
        </authorList>
    </citation>
    <scope>NUCLEOTIDE SEQUENCE</scope>
    <source>
        <strain evidence="8">573/62</strain>
    </source>
</reference>
<dbReference type="PANTHER" id="PTHR12867">
    <property type="entry name" value="GLYCOSYL TRANSFERASE-RELATED"/>
    <property type="match status" value="1"/>
</dbReference>
<evidence type="ECO:0000256" key="2">
    <source>
        <dbReference type="ARBA" id="ARBA00006962"/>
    </source>
</evidence>
<dbReference type="CAZy" id="GT1">
    <property type="family name" value="Glycosyltransferase Family 1"/>
</dbReference>
<sequence>MIFITVGTQKHPFNRLLKKIDQLIELEVIKEEVFAQIGASDYKPKYFSYNSFLSSIDMNEKMREASMVITHGGTASIVKALKLRKKIIAVPRLEQFGEHVDNHQLQIITVLGEEGYILPCFDIEQLGTVYQKAQTFTTKPYISNSYALLEDIRQYIDSL</sequence>
<dbReference type="Gene3D" id="3.40.50.2000">
    <property type="entry name" value="Glycogen Phosphorylase B"/>
    <property type="match status" value="1"/>
</dbReference>
<reference evidence="7" key="1">
    <citation type="submission" date="2000-10" db="EMBL/GenBank/DDBJ databases">
        <authorList>
            <person name="Jiang S.-M."/>
            <person name="Wang L."/>
            <person name="Reeves P.R."/>
        </authorList>
    </citation>
    <scope>NUCLEOTIDE SEQUENCE</scope>
</reference>
<dbReference type="InterPro" id="IPR048097">
    <property type="entry name" value="Cps14G-like"/>
</dbReference>
<keyword evidence="5" id="KW-0256">Endoplasmic reticulum</keyword>
<dbReference type="AlphaFoldDB" id="Q9AHA2"/>